<organism evidence="12">
    <name type="scientific">Sarcoptes scabiei</name>
    <name type="common">Itch mite</name>
    <name type="synonym">Acarus scabiei</name>
    <dbReference type="NCBI Taxonomy" id="52283"/>
    <lineage>
        <taxon>Eukaryota</taxon>
        <taxon>Metazoa</taxon>
        <taxon>Ecdysozoa</taxon>
        <taxon>Arthropoda</taxon>
        <taxon>Chelicerata</taxon>
        <taxon>Arachnida</taxon>
        <taxon>Acari</taxon>
        <taxon>Acariformes</taxon>
        <taxon>Sarcoptiformes</taxon>
        <taxon>Astigmata</taxon>
        <taxon>Psoroptidia</taxon>
        <taxon>Sarcoptoidea</taxon>
        <taxon>Sarcoptidae</taxon>
        <taxon>Sarcoptinae</taxon>
        <taxon>Sarcoptes</taxon>
    </lineage>
</organism>
<keyword evidence="5" id="KW-0677">Repeat</keyword>
<feature type="compositionally biased region" description="Pro residues" evidence="8">
    <location>
        <begin position="382"/>
        <end position="394"/>
    </location>
</feature>
<evidence type="ECO:0000256" key="4">
    <source>
        <dbReference type="ARBA" id="ARBA00022553"/>
    </source>
</evidence>
<reference evidence="12" key="2">
    <citation type="submission" date="2020-01" db="EMBL/GenBank/DDBJ databases">
        <authorList>
            <person name="Korhonen P.K.K."/>
            <person name="Guangxu M.G."/>
            <person name="Wang T.W."/>
            <person name="Stroehlein A.J.S."/>
            <person name="Young N.D."/>
            <person name="Ang C.-S.A."/>
            <person name="Fernando D.W.F."/>
            <person name="Lu H.L."/>
            <person name="Taylor S.T."/>
            <person name="Ehtesham M.E.M."/>
            <person name="Najaraj S.H.N."/>
            <person name="Harsha G.H.G."/>
            <person name="Madugundu A.M."/>
            <person name="Renuse S.R."/>
            <person name="Holt D.H."/>
            <person name="Pandey A.P."/>
            <person name="Papenfuss A.P."/>
            <person name="Gasser R.B.G."/>
            <person name="Fischer K.F."/>
        </authorList>
    </citation>
    <scope>NUCLEOTIDE SEQUENCE</scope>
    <source>
        <strain evidence="12">SSS_KF_BRIS2020</strain>
    </source>
</reference>
<dbReference type="PROSITE" id="PS50229">
    <property type="entry name" value="WH1"/>
    <property type="match status" value="1"/>
</dbReference>
<dbReference type="Gene3D" id="2.30.29.30">
    <property type="entry name" value="Pleckstrin-homology domain (PH domain)/Phosphotyrosine-binding domain (PTB)"/>
    <property type="match status" value="1"/>
</dbReference>
<dbReference type="OrthoDB" id="6514158at2759"/>
<dbReference type="FunFam" id="2.30.29.30:FF:000130">
    <property type="entry name" value="neural Wiskott-Aldrich syndrome protein"/>
    <property type="match status" value="1"/>
</dbReference>
<dbReference type="EMBL" id="WVUK01000062">
    <property type="protein sequence ID" value="KAF7490781.1"/>
    <property type="molecule type" value="Genomic_DNA"/>
</dbReference>
<keyword evidence="4" id="KW-0597">Phosphoprotein</keyword>
<dbReference type="Proteomes" id="UP000070412">
    <property type="component" value="Unassembled WGS sequence"/>
</dbReference>
<dbReference type="Gene3D" id="6.10.280.150">
    <property type="match status" value="1"/>
</dbReference>
<feature type="region of interest" description="Disordered" evidence="8">
    <location>
        <begin position="151"/>
        <end position="175"/>
    </location>
</feature>
<dbReference type="InterPro" id="IPR000095">
    <property type="entry name" value="CRIB_dom"/>
</dbReference>
<dbReference type="GO" id="GO:0003779">
    <property type="term" value="F:actin binding"/>
    <property type="evidence" value="ECO:0007669"/>
    <property type="project" value="InterPro"/>
</dbReference>
<evidence type="ECO:0000259" key="9">
    <source>
        <dbReference type="PROSITE" id="PS50108"/>
    </source>
</evidence>
<dbReference type="PANTHER" id="PTHR11202:SF36">
    <property type="entry name" value="ACTIN NUCLEATION-PROMOTING FACTOR WASL"/>
    <property type="match status" value="1"/>
</dbReference>
<dbReference type="Gene3D" id="3.90.810.10">
    <property type="entry name" value="CRIB domain"/>
    <property type="match status" value="1"/>
</dbReference>
<dbReference type="SUPFAM" id="SSF101447">
    <property type="entry name" value="Formin homology 2 domain (FH2 domain)"/>
    <property type="match status" value="1"/>
</dbReference>
<dbReference type="InterPro" id="IPR036936">
    <property type="entry name" value="CRIB_dom_sf"/>
</dbReference>
<evidence type="ECO:0000256" key="6">
    <source>
        <dbReference type="ARBA" id="ARBA00023212"/>
    </source>
</evidence>
<dbReference type="InterPro" id="IPR011026">
    <property type="entry name" value="WAS_C"/>
</dbReference>
<dbReference type="SMART" id="SM00285">
    <property type="entry name" value="PBD"/>
    <property type="match status" value="1"/>
</dbReference>
<feature type="domain" description="WH2" evidence="11">
    <location>
        <begin position="458"/>
        <end position="475"/>
    </location>
</feature>
<sequence>MKMASSMRSDNHLNSNLNSIQKTVVENKKSQLLNDDENEIIFTLLGRKCSSLSTAVAQLLLTKSPDHIKWHVKCTGVVCFVKDNPKRSYFIRVYDFDQKMLIWEQELYTTFEYKNLRPIFHSFEAHNCMAGLYFANAQEAQHFNETVQGKLENRRKKPQSKKTNHAPINIQPNDQGITIQMPSKNHLLKNVSKLSTNGSNKTKRKMLSKKDIGTPTNFQHVQHIGWNSETQSFEADKIIDKKLLSYLESQFGFTQEQLNDAGTVNFIHKFLNEHGGMDKAVKELDAPIPVPPAPPIISKIINNGYPNHTTNNQSNGVLFPPPPPVPPSMHTTSYVSPSHQSRKQIMAPSIPAAHPPPPPPLPQSLPLATSTVNVPKSIVETAPPPPPPPPPPPSFSNFSSTISSNNESVSKNNVPSQTSNNRSAFLEEIRKGAILHHVEPSEMCSNQSNNNQNQTGDVRGQLLDQIRKGVDLRKVEINANKPQTKPSSKIGGSGLADALARALQERSRALNQTDDSSNDDSNSSDDDEWDDRSS</sequence>
<dbReference type="PANTHER" id="PTHR11202">
    <property type="entry name" value="SPROUTY-RELATED, EVH1 DOMAIN-CONTAINING PROTEIN FAMILY MEMBER"/>
    <property type="match status" value="1"/>
</dbReference>
<dbReference type="GO" id="GO:0007015">
    <property type="term" value="P:actin filament organization"/>
    <property type="evidence" value="ECO:0007669"/>
    <property type="project" value="InterPro"/>
</dbReference>
<evidence type="ECO:0000256" key="5">
    <source>
        <dbReference type="ARBA" id="ARBA00022737"/>
    </source>
</evidence>
<dbReference type="SUPFAM" id="SSF47912">
    <property type="entry name" value="Wiscott-Aldrich syndrome protein, WASP, C-terminal domain"/>
    <property type="match status" value="1"/>
</dbReference>
<dbReference type="GO" id="GO:0005856">
    <property type="term" value="C:cytoskeleton"/>
    <property type="evidence" value="ECO:0007669"/>
    <property type="project" value="UniProtKB-SubCell"/>
</dbReference>
<keyword evidence="6" id="KW-0206">Cytoskeleton</keyword>
<dbReference type="CDD" id="cd01205">
    <property type="entry name" value="EVH1_WASP-like"/>
    <property type="match status" value="1"/>
</dbReference>
<dbReference type="SUPFAM" id="SSF50729">
    <property type="entry name" value="PH domain-like"/>
    <property type="match status" value="1"/>
</dbReference>
<evidence type="ECO:0000256" key="2">
    <source>
        <dbReference type="ARBA" id="ARBA00004245"/>
    </source>
</evidence>
<dbReference type="GO" id="GO:0005634">
    <property type="term" value="C:nucleus"/>
    <property type="evidence" value="ECO:0007669"/>
    <property type="project" value="UniProtKB-SubCell"/>
</dbReference>
<feature type="region of interest" description="Disordered" evidence="8">
    <location>
        <begin position="504"/>
        <end position="534"/>
    </location>
</feature>
<evidence type="ECO:0000256" key="7">
    <source>
        <dbReference type="ARBA" id="ARBA00023242"/>
    </source>
</evidence>
<feature type="compositionally biased region" description="Polar residues" evidence="8">
    <location>
        <begin position="329"/>
        <end position="339"/>
    </location>
</feature>
<feature type="domain" description="WH2" evidence="11">
    <location>
        <begin position="421"/>
        <end position="438"/>
    </location>
</feature>
<evidence type="ECO:0000259" key="11">
    <source>
        <dbReference type="PROSITE" id="PS51082"/>
    </source>
</evidence>
<reference evidence="13" key="3">
    <citation type="submission" date="2022-06" db="UniProtKB">
        <authorList>
            <consortium name="EnsemblMetazoa"/>
        </authorList>
    </citation>
    <scope>IDENTIFICATION</scope>
</reference>
<evidence type="ECO:0000313" key="13">
    <source>
        <dbReference type="EnsemblMetazoa" id="KAF7490781.1"/>
    </source>
</evidence>
<name>A0A834R676_SARSC</name>
<evidence type="ECO:0000259" key="10">
    <source>
        <dbReference type="PROSITE" id="PS50229"/>
    </source>
</evidence>
<feature type="region of interest" description="Disordered" evidence="8">
    <location>
        <begin position="309"/>
        <end position="420"/>
    </location>
</feature>
<keyword evidence="3" id="KW-0963">Cytoplasm</keyword>
<accession>A0A834R676</accession>
<dbReference type="AlphaFoldDB" id="A0A834R676"/>
<feature type="compositionally biased region" description="Low complexity" evidence="8">
    <location>
        <begin position="395"/>
        <end position="416"/>
    </location>
</feature>
<dbReference type="Pfam" id="PF02205">
    <property type="entry name" value="WH2"/>
    <property type="match status" value="2"/>
</dbReference>
<dbReference type="SMART" id="SM00461">
    <property type="entry name" value="WH1"/>
    <property type="match status" value="1"/>
</dbReference>
<dbReference type="EnsemblMetazoa" id="SSS_2320s_mrna">
    <property type="protein sequence ID" value="KAF7490781.1"/>
    <property type="gene ID" value="SSS_2320"/>
</dbReference>
<evidence type="ECO:0000313" key="12">
    <source>
        <dbReference type="EMBL" id="KAF7490781.1"/>
    </source>
</evidence>
<evidence type="ECO:0000313" key="14">
    <source>
        <dbReference type="Proteomes" id="UP000070412"/>
    </source>
</evidence>
<dbReference type="InterPro" id="IPR003124">
    <property type="entry name" value="WH2_dom"/>
</dbReference>
<dbReference type="InterPro" id="IPR011993">
    <property type="entry name" value="PH-like_dom_sf"/>
</dbReference>
<dbReference type="PROSITE" id="PS50108">
    <property type="entry name" value="CRIB"/>
    <property type="match status" value="1"/>
</dbReference>
<evidence type="ECO:0000256" key="8">
    <source>
        <dbReference type="SAM" id="MobiDB-lite"/>
    </source>
</evidence>
<dbReference type="OMA" id="FSVELYF"/>
<feature type="domain" description="CRIB" evidence="9">
    <location>
        <begin position="212"/>
        <end position="225"/>
    </location>
</feature>
<gene>
    <name evidence="12" type="ORF">SSS_2320</name>
</gene>
<evidence type="ECO:0000256" key="1">
    <source>
        <dbReference type="ARBA" id="ARBA00004123"/>
    </source>
</evidence>
<feature type="compositionally biased region" description="Basic residues" evidence="8">
    <location>
        <begin position="153"/>
        <end position="164"/>
    </location>
</feature>
<dbReference type="PROSITE" id="PS51082">
    <property type="entry name" value="WH2"/>
    <property type="match status" value="2"/>
</dbReference>
<dbReference type="Pfam" id="PF00568">
    <property type="entry name" value="WH1"/>
    <property type="match status" value="1"/>
</dbReference>
<protein>
    <submittedName>
        <fullName evidence="12">Wiskott-Aldrich syndrome protein</fullName>
    </submittedName>
</protein>
<feature type="domain" description="WH1" evidence="10">
    <location>
        <begin position="45"/>
        <end position="154"/>
    </location>
</feature>
<keyword evidence="7" id="KW-0539">Nucleus</keyword>
<dbReference type="Pfam" id="PF00786">
    <property type="entry name" value="PBD"/>
    <property type="match status" value="1"/>
</dbReference>
<evidence type="ECO:0000256" key="3">
    <source>
        <dbReference type="ARBA" id="ARBA00022490"/>
    </source>
</evidence>
<comment type="subcellular location">
    <subcellularLocation>
        <location evidence="2">Cytoplasm</location>
        <location evidence="2">Cytoskeleton</location>
    </subcellularLocation>
    <subcellularLocation>
        <location evidence="1">Nucleus</location>
    </subcellularLocation>
</comment>
<dbReference type="InterPro" id="IPR000697">
    <property type="entry name" value="WH1/EVH1_dom"/>
</dbReference>
<dbReference type="SMART" id="SM00246">
    <property type="entry name" value="WH2"/>
    <property type="match status" value="2"/>
</dbReference>
<dbReference type="InterPro" id="IPR033927">
    <property type="entry name" value="WASPfam_EVH1"/>
</dbReference>
<feature type="compositionally biased region" description="Pro residues" evidence="8">
    <location>
        <begin position="353"/>
        <end position="363"/>
    </location>
</feature>
<reference evidence="14" key="1">
    <citation type="journal article" date="2020" name="PLoS Negl. Trop. Dis.">
        <title>High-quality nuclear genome for Sarcoptes scabiei-A critical resource for a neglected parasite.</title>
        <authorList>
            <person name="Korhonen P.K."/>
            <person name="Gasser R.B."/>
            <person name="Ma G."/>
            <person name="Wang T."/>
            <person name="Stroehlein A.J."/>
            <person name="Young N.D."/>
            <person name="Ang C.S."/>
            <person name="Fernando D.D."/>
            <person name="Lu H.C."/>
            <person name="Taylor S."/>
            <person name="Reynolds S.L."/>
            <person name="Mofiz E."/>
            <person name="Najaraj S.H."/>
            <person name="Gowda H."/>
            <person name="Madugundu A."/>
            <person name="Renuse S."/>
            <person name="Holt D."/>
            <person name="Pandey A."/>
            <person name="Papenfuss A.T."/>
            <person name="Fischer K."/>
        </authorList>
    </citation>
    <scope>NUCLEOTIDE SEQUENCE [LARGE SCALE GENOMIC DNA]</scope>
</reference>
<feature type="compositionally biased region" description="Acidic residues" evidence="8">
    <location>
        <begin position="516"/>
        <end position="534"/>
    </location>
</feature>
<proteinExistence type="predicted"/>
<keyword evidence="14" id="KW-1185">Reference proteome</keyword>